<keyword evidence="2" id="KW-1185">Reference proteome</keyword>
<reference evidence="1 2" key="1">
    <citation type="journal article" date="2019" name="Nat. Ecol. Evol.">
        <title>Megaphylogeny resolves global patterns of mushroom evolution.</title>
        <authorList>
            <person name="Varga T."/>
            <person name="Krizsan K."/>
            <person name="Foldi C."/>
            <person name="Dima B."/>
            <person name="Sanchez-Garcia M."/>
            <person name="Sanchez-Ramirez S."/>
            <person name="Szollosi G.J."/>
            <person name="Szarkandi J.G."/>
            <person name="Papp V."/>
            <person name="Albert L."/>
            <person name="Andreopoulos W."/>
            <person name="Angelini C."/>
            <person name="Antonin V."/>
            <person name="Barry K.W."/>
            <person name="Bougher N.L."/>
            <person name="Buchanan P."/>
            <person name="Buyck B."/>
            <person name="Bense V."/>
            <person name="Catcheside P."/>
            <person name="Chovatia M."/>
            <person name="Cooper J."/>
            <person name="Damon W."/>
            <person name="Desjardin D."/>
            <person name="Finy P."/>
            <person name="Geml J."/>
            <person name="Haridas S."/>
            <person name="Hughes K."/>
            <person name="Justo A."/>
            <person name="Karasinski D."/>
            <person name="Kautmanova I."/>
            <person name="Kiss B."/>
            <person name="Kocsube S."/>
            <person name="Kotiranta H."/>
            <person name="LaButti K.M."/>
            <person name="Lechner B.E."/>
            <person name="Liimatainen K."/>
            <person name="Lipzen A."/>
            <person name="Lukacs Z."/>
            <person name="Mihaltcheva S."/>
            <person name="Morgado L.N."/>
            <person name="Niskanen T."/>
            <person name="Noordeloos M.E."/>
            <person name="Ohm R.A."/>
            <person name="Ortiz-Santana B."/>
            <person name="Ovrebo C."/>
            <person name="Racz N."/>
            <person name="Riley R."/>
            <person name="Savchenko A."/>
            <person name="Shiryaev A."/>
            <person name="Soop K."/>
            <person name="Spirin V."/>
            <person name="Szebenyi C."/>
            <person name="Tomsovsky M."/>
            <person name="Tulloss R.E."/>
            <person name="Uehling J."/>
            <person name="Grigoriev I.V."/>
            <person name="Vagvolgyi C."/>
            <person name="Papp T."/>
            <person name="Martin F.M."/>
            <person name="Miettinen O."/>
            <person name="Hibbett D.S."/>
            <person name="Nagy L.G."/>
        </authorList>
    </citation>
    <scope>NUCLEOTIDE SEQUENCE [LARGE SCALE GENOMIC DNA]</scope>
    <source>
        <strain evidence="1 2">FP101781</strain>
    </source>
</reference>
<accession>A0A4Y7SFX3</accession>
<dbReference type="EMBL" id="QPFP01000132">
    <property type="protein sequence ID" value="TEB20745.1"/>
    <property type="molecule type" value="Genomic_DNA"/>
</dbReference>
<gene>
    <name evidence="1" type="ORF">FA13DRAFT_1742673</name>
</gene>
<dbReference type="AlphaFoldDB" id="A0A4Y7SFX3"/>
<dbReference type="Proteomes" id="UP000298030">
    <property type="component" value="Unassembled WGS sequence"/>
</dbReference>
<evidence type="ECO:0000313" key="2">
    <source>
        <dbReference type="Proteomes" id="UP000298030"/>
    </source>
</evidence>
<sequence length="95" mass="10468">PTTEATATARAEALQRWLSAAGNLPLSISIASDITYQPSGQILYKVVVDMDPKPEEELHRSNLAGDASIIWRTIDDIFYYKEIEMSSVDPGLVTN</sequence>
<feature type="non-terminal residue" evidence="1">
    <location>
        <position position="1"/>
    </location>
</feature>
<comment type="caution">
    <text evidence="1">The sequence shown here is derived from an EMBL/GenBank/DDBJ whole genome shotgun (WGS) entry which is preliminary data.</text>
</comment>
<protein>
    <submittedName>
        <fullName evidence="1">Uncharacterized protein</fullName>
    </submittedName>
</protein>
<organism evidence="1 2">
    <name type="scientific">Coprinellus micaceus</name>
    <name type="common">Glistening ink-cap mushroom</name>
    <name type="synonym">Coprinus micaceus</name>
    <dbReference type="NCBI Taxonomy" id="71717"/>
    <lineage>
        <taxon>Eukaryota</taxon>
        <taxon>Fungi</taxon>
        <taxon>Dikarya</taxon>
        <taxon>Basidiomycota</taxon>
        <taxon>Agaricomycotina</taxon>
        <taxon>Agaricomycetes</taxon>
        <taxon>Agaricomycetidae</taxon>
        <taxon>Agaricales</taxon>
        <taxon>Agaricineae</taxon>
        <taxon>Psathyrellaceae</taxon>
        <taxon>Coprinellus</taxon>
    </lineage>
</organism>
<evidence type="ECO:0000313" key="1">
    <source>
        <dbReference type="EMBL" id="TEB20745.1"/>
    </source>
</evidence>
<name>A0A4Y7SFX3_COPMI</name>
<proteinExistence type="predicted"/>